<evidence type="ECO:0000256" key="7">
    <source>
        <dbReference type="ARBA" id="ARBA00023136"/>
    </source>
</evidence>
<feature type="transmembrane region" description="Helical" evidence="8">
    <location>
        <begin position="339"/>
        <end position="357"/>
    </location>
</feature>
<keyword evidence="3 10" id="KW-0328">Glycosyltransferase</keyword>
<evidence type="ECO:0000256" key="8">
    <source>
        <dbReference type="SAM" id="Phobius"/>
    </source>
</evidence>
<dbReference type="InterPro" id="IPR050297">
    <property type="entry name" value="LipidA_mod_glycosyltrf_83"/>
</dbReference>
<name>A0ABT7LLD3_9BURK</name>
<keyword evidence="6 8" id="KW-1133">Transmembrane helix</keyword>
<feature type="transmembrane region" description="Helical" evidence="8">
    <location>
        <begin position="99"/>
        <end position="119"/>
    </location>
</feature>
<evidence type="ECO:0000256" key="2">
    <source>
        <dbReference type="ARBA" id="ARBA00022475"/>
    </source>
</evidence>
<dbReference type="RefSeq" id="WP_285983760.1">
    <property type="nucleotide sequence ID" value="NZ_JASVDS010000005.1"/>
</dbReference>
<feature type="transmembrane region" description="Helical" evidence="8">
    <location>
        <begin position="180"/>
        <end position="208"/>
    </location>
</feature>
<comment type="subcellular location">
    <subcellularLocation>
        <location evidence="1">Cell membrane</location>
        <topology evidence="1">Multi-pass membrane protein</topology>
    </subcellularLocation>
</comment>
<feature type="transmembrane region" description="Helical" evidence="8">
    <location>
        <begin position="220"/>
        <end position="242"/>
    </location>
</feature>
<feature type="domain" description="Glycosyltransferase RgtA/B/C/D-like" evidence="9">
    <location>
        <begin position="80"/>
        <end position="240"/>
    </location>
</feature>
<evidence type="ECO:0000259" key="9">
    <source>
        <dbReference type="Pfam" id="PF13231"/>
    </source>
</evidence>
<keyword evidence="2" id="KW-1003">Cell membrane</keyword>
<gene>
    <name evidence="10" type="ORF">QRD43_17340</name>
</gene>
<dbReference type="GO" id="GO:0016757">
    <property type="term" value="F:glycosyltransferase activity"/>
    <property type="evidence" value="ECO:0007669"/>
    <property type="project" value="UniProtKB-KW"/>
</dbReference>
<accession>A0ABT7LLD3</accession>
<dbReference type="Pfam" id="PF13231">
    <property type="entry name" value="PMT_2"/>
    <property type="match status" value="1"/>
</dbReference>
<feature type="transmembrane region" description="Helical" evidence="8">
    <location>
        <begin position="37"/>
        <end position="55"/>
    </location>
</feature>
<reference evidence="10 11" key="1">
    <citation type="submission" date="2023-06" db="EMBL/GenBank/DDBJ databases">
        <title>Pelomonas sp. APW6 16S ribosomal RNA gene genome sequencing and assembly.</title>
        <authorList>
            <person name="Woo H."/>
        </authorList>
    </citation>
    <scope>NUCLEOTIDE SEQUENCE [LARGE SCALE GENOMIC DNA]</scope>
    <source>
        <strain evidence="10 11">APW6</strain>
    </source>
</reference>
<dbReference type="EMBL" id="JASVDS010000005">
    <property type="protein sequence ID" value="MDL5033679.1"/>
    <property type="molecule type" value="Genomic_DNA"/>
</dbReference>
<evidence type="ECO:0000256" key="6">
    <source>
        <dbReference type="ARBA" id="ARBA00022989"/>
    </source>
</evidence>
<evidence type="ECO:0000256" key="4">
    <source>
        <dbReference type="ARBA" id="ARBA00022679"/>
    </source>
</evidence>
<evidence type="ECO:0000313" key="10">
    <source>
        <dbReference type="EMBL" id="MDL5033679.1"/>
    </source>
</evidence>
<evidence type="ECO:0000313" key="11">
    <source>
        <dbReference type="Proteomes" id="UP001238603"/>
    </source>
</evidence>
<dbReference type="EC" id="2.4.-.-" evidence="10"/>
<dbReference type="PANTHER" id="PTHR33908:SF9">
    <property type="entry name" value="BLL5595 PROTEIN"/>
    <property type="match status" value="1"/>
</dbReference>
<sequence length="529" mass="58537">MDSSKDTLSLGAAPRGVGLRLGPWQLDMQSRRDAGRLLVGFLVFHLLLWVVSSALTHRAPPWDNIEQLVWQQSLQWGYYKHPPFPTWWLSFWTTLLGNSIWVTFFAAQLSVVLMLYMVWRIGLLVMSPARALSAVLLSSLLIYHGIHGIMANHNTVQLMPVALLLWTGLLAVREGGWGRWLLAGLAAALCMLTKYSALIWLAVLGLWMLQDVRMRRLRPWLGAGLALLVAAVLFAPHIQWLLREGAPSLGYVSKAVNGENDASTLGHWGRLANFVVIQFGRALPLLLATGLMAGLLRGKARWPLADAPERPEARFITFMALGPVLLTSLLGVAGVKLGSAWAATFFVVLGLWLMRFVPAHEPHRMVRTALTIAVVFELLMALSQVVVNGWLVDLKDRPARANFPAQNLAAQVDAVWRKHQPGALHIVVGETWLAGNVSVHAPTHPLVFLDADPQKSPWVKPEMIRQCGALIVVDVRDLGQLPPAVDDLREQAYAQGQIDLPWTRRGTGPHLQVEWSIVAPEKPGLCPLH</sequence>
<dbReference type="InterPro" id="IPR038731">
    <property type="entry name" value="RgtA/B/C-like"/>
</dbReference>
<feature type="transmembrane region" description="Helical" evidence="8">
    <location>
        <begin position="271"/>
        <end position="295"/>
    </location>
</feature>
<organism evidence="10 11">
    <name type="scientific">Roseateles subflavus</name>
    <dbReference type="NCBI Taxonomy" id="3053353"/>
    <lineage>
        <taxon>Bacteria</taxon>
        <taxon>Pseudomonadati</taxon>
        <taxon>Pseudomonadota</taxon>
        <taxon>Betaproteobacteria</taxon>
        <taxon>Burkholderiales</taxon>
        <taxon>Sphaerotilaceae</taxon>
        <taxon>Roseateles</taxon>
    </lineage>
</organism>
<keyword evidence="7 8" id="KW-0472">Membrane</keyword>
<keyword evidence="11" id="KW-1185">Reference proteome</keyword>
<proteinExistence type="predicted"/>
<protein>
    <submittedName>
        <fullName evidence="10">Glycosyltransferase family 39 protein</fullName>
        <ecNumber evidence="10">2.4.-.-</ecNumber>
    </submittedName>
</protein>
<dbReference type="PANTHER" id="PTHR33908">
    <property type="entry name" value="MANNOSYLTRANSFERASE YKCB-RELATED"/>
    <property type="match status" value="1"/>
</dbReference>
<keyword evidence="5 8" id="KW-0812">Transmembrane</keyword>
<evidence type="ECO:0000256" key="3">
    <source>
        <dbReference type="ARBA" id="ARBA00022676"/>
    </source>
</evidence>
<feature type="transmembrane region" description="Helical" evidence="8">
    <location>
        <begin position="131"/>
        <end position="150"/>
    </location>
</feature>
<evidence type="ECO:0000256" key="1">
    <source>
        <dbReference type="ARBA" id="ARBA00004651"/>
    </source>
</evidence>
<feature type="transmembrane region" description="Helical" evidence="8">
    <location>
        <begin position="315"/>
        <end position="333"/>
    </location>
</feature>
<dbReference type="Proteomes" id="UP001238603">
    <property type="component" value="Unassembled WGS sequence"/>
</dbReference>
<keyword evidence="4 10" id="KW-0808">Transferase</keyword>
<evidence type="ECO:0000256" key="5">
    <source>
        <dbReference type="ARBA" id="ARBA00022692"/>
    </source>
</evidence>
<feature type="transmembrane region" description="Helical" evidence="8">
    <location>
        <begin position="369"/>
        <end position="391"/>
    </location>
</feature>
<comment type="caution">
    <text evidence="10">The sequence shown here is derived from an EMBL/GenBank/DDBJ whole genome shotgun (WGS) entry which is preliminary data.</text>
</comment>